<dbReference type="Pfam" id="PF00172">
    <property type="entry name" value="Zn_clus"/>
    <property type="match status" value="1"/>
</dbReference>
<dbReference type="EMBL" id="KZ613914">
    <property type="protein sequence ID" value="PMD50045.1"/>
    <property type="molecule type" value="Genomic_DNA"/>
</dbReference>
<reference evidence="5 6" key="1">
    <citation type="submission" date="2016-04" db="EMBL/GenBank/DDBJ databases">
        <title>A degradative enzymes factory behind the ericoid mycorrhizal symbiosis.</title>
        <authorList>
            <consortium name="DOE Joint Genome Institute"/>
            <person name="Martino E."/>
            <person name="Morin E."/>
            <person name="Grelet G."/>
            <person name="Kuo A."/>
            <person name="Kohler A."/>
            <person name="Daghino S."/>
            <person name="Barry K."/>
            <person name="Choi C."/>
            <person name="Cichocki N."/>
            <person name="Clum A."/>
            <person name="Copeland A."/>
            <person name="Hainaut M."/>
            <person name="Haridas S."/>
            <person name="Labutti K."/>
            <person name="Lindquist E."/>
            <person name="Lipzen A."/>
            <person name="Khouja H.-R."/>
            <person name="Murat C."/>
            <person name="Ohm R."/>
            <person name="Olson A."/>
            <person name="Spatafora J."/>
            <person name="Veneault-Fourrey C."/>
            <person name="Henrissat B."/>
            <person name="Grigoriev I."/>
            <person name="Martin F."/>
            <person name="Perotto S."/>
        </authorList>
    </citation>
    <scope>NUCLEOTIDE SEQUENCE [LARGE SCALE GENOMIC DNA]</scope>
    <source>
        <strain evidence="5 6">E</strain>
    </source>
</reference>
<organism evidence="5 6">
    <name type="scientific">Hyaloscypha bicolor E</name>
    <dbReference type="NCBI Taxonomy" id="1095630"/>
    <lineage>
        <taxon>Eukaryota</taxon>
        <taxon>Fungi</taxon>
        <taxon>Dikarya</taxon>
        <taxon>Ascomycota</taxon>
        <taxon>Pezizomycotina</taxon>
        <taxon>Leotiomycetes</taxon>
        <taxon>Helotiales</taxon>
        <taxon>Hyaloscyphaceae</taxon>
        <taxon>Hyaloscypha</taxon>
        <taxon>Hyaloscypha bicolor</taxon>
    </lineage>
</organism>
<dbReference type="GO" id="GO:0000976">
    <property type="term" value="F:transcription cis-regulatory region binding"/>
    <property type="evidence" value="ECO:0007669"/>
    <property type="project" value="TreeGrafter"/>
</dbReference>
<dbReference type="Pfam" id="PF11951">
    <property type="entry name" value="Fungal_trans_2"/>
    <property type="match status" value="1"/>
</dbReference>
<accession>A0A2J6SGZ7</accession>
<evidence type="ECO:0000313" key="6">
    <source>
        <dbReference type="Proteomes" id="UP000235371"/>
    </source>
</evidence>
<dbReference type="GO" id="GO:0005634">
    <property type="term" value="C:nucleus"/>
    <property type="evidence" value="ECO:0007669"/>
    <property type="project" value="UniProtKB-SubCell"/>
</dbReference>
<dbReference type="GO" id="GO:0000981">
    <property type="term" value="F:DNA-binding transcription factor activity, RNA polymerase II-specific"/>
    <property type="evidence" value="ECO:0007669"/>
    <property type="project" value="InterPro"/>
</dbReference>
<dbReference type="PANTHER" id="PTHR37534">
    <property type="entry name" value="TRANSCRIPTIONAL ACTIVATOR PROTEIN UGA3"/>
    <property type="match status" value="1"/>
</dbReference>
<dbReference type="PANTHER" id="PTHR37534:SF7">
    <property type="entry name" value="TRANSCRIPTIONAL ACTIVATOR PROTEIN UGA3"/>
    <property type="match status" value="1"/>
</dbReference>
<comment type="subcellular location">
    <subcellularLocation>
        <location evidence="1">Nucleus</location>
    </subcellularLocation>
</comment>
<evidence type="ECO:0000256" key="1">
    <source>
        <dbReference type="ARBA" id="ARBA00004123"/>
    </source>
</evidence>
<dbReference type="Proteomes" id="UP000235371">
    <property type="component" value="Unassembled WGS sequence"/>
</dbReference>
<feature type="domain" description="Zn(2)-C6 fungal-type" evidence="4">
    <location>
        <begin position="1"/>
        <end position="28"/>
    </location>
</feature>
<name>A0A2J6SGZ7_9HELO</name>
<feature type="region of interest" description="Disordered" evidence="3">
    <location>
        <begin position="442"/>
        <end position="502"/>
    </location>
</feature>
<evidence type="ECO:0000256" key="3">
    <source>
        <dbReference type="SAM" id="MobiDB-lite"/>
    </source>
</evidence>
<feature type="compositionally biased region" description="Polar residues" evidence="3">
    <location>
        <begin position="464"/>
        <end position="474"/>
    </location>
</feature>
<keyword evidence="2" id="KW-0539">Nucleus</keyword>
<dbReference type="GeneID" id="36590142"/>
<feature type="compositionally biased region" description="Low complexity" evidence="3">
    <location>
        <begin position="475"/>
        <end position="495"/>
    </location>
</feature>
<protein>
    <recommendedName>
        <fullName evidence="4">Zn(2)-C6 fungal-type domain-containing protein</fullName>
    </recommendedName>
</protein>
<dbReference type="InterPro" id="IPR021858">
    <property type="entry name" value="Fun_TF"/>
</dbReference>
<evidence type="ECO:0000313" key="5">
    <source>
        <dbReference type="EMBL" id="PMD50045.1"/>
    </source>
</evidence>
<proteinExistence type="predicted"/>
<sequence length="754" mass="85184">MCKQRRVRCDERRPVCGHCTRLELECIFRKRAGRSRTTSTLGSIDPQSHQLSIDGDFNGAREVIATPNPSPVGEAVYGLERERARDEPLTASREQQHIAHAFPLNGSLRHSFTTSPQLLRPASTNNVLNSNLASRTYPRDPCEAYYGWQTPTAPEDNYDFSLDRTFDPPNGQDSLGTFTFSDIQSTATNWSQDFNANPSLQAPRDENGVVQAAAQIEWPLSVGSLLETSLSQKRPESSLANFRIESNDIDFSPGSDYMKSQRSNFLLSYFRKITQPPASILITGVRKWRRLQKHFTKLSHQHRVVASALFAIIELLAKDDQSVSRADTIGSLKSMGPALKLHEAARKEVEVMMSKEWQKASSARDALLASIFLLAWFEVVRDQVHDQKLFPGELAEKIITSSGPWNRYSRQLLQWLNTLDSKASHLGGQHLLSQRALQVVSEHHTQINADDSSDEKPSDDERTNNSVFTPQDQNSSPSTTDLSSGSPQSSTATSSLVPSTNNGLRSLRQMKTVLLNTVLQPALDWYQSTQAYCRHISSHDRHHRSRFTVKDEYEVVIACKQLELSLLHLWRQRPQIIRLSSTQLREIVCADVASRLEAIFSLYMASFWVLFVYLHRVVWWHLPHSEAAEHALQETWRHLQRSFGEVVEGGGEKKVVHPALLWPLFMFGSECEDAERRKWAVEQLLALGNASAIVGYDEEGESLPPFRLSLGATRNAKRAAVLLEELIERQSARKCRVDDKELSMELFGCHFSII</sequence>
<dbReference type="OrthoDB" id="648861at2759"/>
<feature type="compositionally biased region" description="Basic and acidic residues" evidence="3">
    <location>
        <begin position="454"/>
        <end position="463"/>
    </location>
</feature>
<dbReference type="InterPro" id="IPR036864">
    <property type="entry name" value="Zn2-C6_fun-type_DNA-bd_sf"/>
</dbReference>
<dbReference type="SUPFAM" id="SSF57701">
    <property type="entry name" value="Zn2/Cys6 DNA-binding domain"/>
    <property type="match status" value="1"/>
</dbReference>
<dbReference type="InParanoid" id="A0A2J6SGZ7"/>
<dbReference type="RefSeq" id="XP_024726949.1">
    <property type="nucleotide sequence ID" value="XM_024882065.1"/>
</dbReference>
<dbReference type="STRING" id="1095630.A0A2J6SGZ7"/>
<dbReference type="GO" id="GO:0008270">
    <property type="term" value="F:zinc ion binding"/>
    <property type="evidence" value="ECO:0007669"/>
    <property type="project" value="InterPro"/>
</dbReference>
<dbReference type="FunCoup" id="A0A2J6SGZ7">
    <property type="interactions" value="56"/>
</dbReference>
<dbReference type="AlphaFoldDB" id="A0A2J6SGZ7"/>
<evidence type="ECO:0000259" key="4">
    <source>
        <dbReference type="PROSITE" id="PS50048"/>
    </source>
</evidence>
<gene>
    <name evidence="5" type="ORF">K444DRAFT_622275</name>
</gene>
<dbReference type="Gene3D" id="4.10.240.10">
    <property type="entry name" value="Zn(2)-C6 fungal-type DNA-binding domain"/>
    <property type="match status" value="1"/>
</dbReference>
<evidence type="ECO:0000256" key="2">
    <source>
        <dbReference type="ARBA" id="ARBA00023242"/>
    </source>
</evidence>
<dbReference type="CDD" id="cd00067">
    <property type="entry name" value="GAL4"/>
    <property type="match status" value="1"/>
</dbReference>
<dbReference type="GO" id="GO:0045944">
    <property type="term" value="P:positive regulation of transcription by RNA polymerase II"/>
    <property type="evidence" value="ECO:0007669"/>
    <property type="project" value="TreeGrafter"/>
</dbReference>
<dbReference type="PROSITE" id="PS50048">
    <property type="entry name" value="ZN2_CY6_FUNGAL_2"/>
    <property type="match status" value="1"/>
</dbReference>
<keyword evidence="6" id="KW-1185">Reference proteome</keyword>
<dbReference type="InterPro" id="IPR001138">
    <property type="entry name" value="Zn2Cys6_DnaBD"/>
</dbReference>